<dbReference type="NCBIfam" id="TIGR03589">
    <property type="entry name" value="PseB"/>
    <property type="match status" value="1"/>
</dbReference>
<dbReference type="EMBL" id="AP019774">
    <property type="protein sequence ID" value="BCD69508.1"/>
    <property type="molecule type" value="Genomic_DNA"/>
</dbReference>
<comment type="similarity">
    <text evidence="1">Belongs to the polysaccharide synthase family.</text>
</comment>
<feature type="domain" description="Polysaccharide biosynthesis protein CapD-like" evidence="3">
    <location>
        <begin position="17"/>
        <end position="281"/>
    </location>
</feature>
<dbReference type="InterPro" id="IPR051203">
    <property type="entry name" value="Polysaccharide_Synthase-Rel"/>
</dbReference>
<protein>
    <recommendedName>
        <fullName evidence="2">UDP-N-acetylglucosamine 4,6-dehydratase</fullName>
        <ecNumber evidence="2">4.2.1.115</ecNumber>
    </recommendedName>
</protein>
<name>A0A6J4CVK4_9HELI</name>
<gene>
    <name evidence="4" type="primary">pseB</name>
    <name evidence="4" type="ORF">SNTW_01530</name>
</gene>
<dbReference type="CDD" id="cd05237">
    <property type="entry name" value="UDP_invert_4-6DH_SDR_e"/>
    <property type="match status" value="1"/>
</dbReference>
<dbReference type="AlphaFoldDB" id="A0A6J4CVK4"/>
<proteinExistence type="inferred from homology"/>
<dbReference type="Pfam" id="PF02719">
    <property type="entry name" value="Polysacc_synt_2"/>
    <property type="match status" value="1"/>
</dbReference>
<dbReference type="Proteomes" id="UP000317935">
    <property type="component" value="Chromosome"/>
</dbReference>
<evidence type="ECO:0000313" key="5">
    <source>
        <dbReference type="Proteomes" id="UP000317935"/>
    </source>
</evidence>
<evidence type="ECO:0000313" key="4">
    <source>
        <dbReference type="EMBL" id="BCD69508.1"/>
    </source>
</evidence>
<accession>A0A6J4CVK4</accession>
<dbReference type="EC" id="4.2.1.115" evidence="2"/>
<evidence type="ECO:0000259" key="3">
    <source>
        <dbReference type="Pfam" id="PF02719"/>
    </source>
</evidence>
<dbReference type="PANTHER" id="PTHR43318">
    <property type="entry name" value="UDP-N-ACETYLGLUCOSAMINE 4,6-DEHYDRATASE"/>
    <property type="match status" value="1"/>
</dbReference>
<dbReference type="SUPFAM" id="SSF51735">
    <property type="entry name" value="NAD(P)-binding Rossmann-fold domains"/>
    <property type="match status" value="1"/>
</dbReference>
<evidence type="ECO:0000256" key="2">
    <source>
        <dbReference type="NCBIfam" id="TIGR03589"/>
    </source>
</evidence>
<dbReference type="PANTHER" id="PTHR43318:SF2">
    <property type="entry name" value="UDP-N-ACETYLGLUCOSAMINE 4,6-DEHYDRATASE (INVERTING)"/>
    <property type="match status" value="1"/>
</dbReference>
<dbReference type="InterPro" id="IPR020025">
    <property type="entry name" value="PseB"/>
</dbReference>
<evidence type="ECO:0000256" key="1">
    <source>
        <dbReference type="ARBA" id="ARBA00007430"/>
    </source>
</evidence>
<dbReference type="Gene3D" id="3.40.50.720">
    <property type="entry name" value="NAD(P)-binding Rossmann-like Domain"/>
    <property type="match status" value="1"/>
</dbReference>
<reference evidence="4 5" key="1">
    <citation type="submission" date="2019-06" db="EMBL/GenBank/DDBJ databases">
        <title>Complete genome sequence of Helicobacter suis SNTW101c.</title>
        <authorList>
            <person name="Rimbara E."/>
            <person name="Suzuki M."/>
            <person name="Matsui H."/>
            <person name="Nakamura M."/>
            <person name="Mori S."/>
            <person name="Shibayama K."/>
        </authorList>
    </citation>
    <scope>NUCLEOTIDE SEQUENCE [LARGE SCALE GENOMIC DNA]</scope>
    <source>
        <strain evidence="4 5">SNTW101c</strain>
    </source>
</reference>
<dbReference type="RefSeq" id="WP_006563909.1">
    <property type="nucleotide sequence ID" value="NZ_AP019774.1"/>
</dbReference>
<dbReference type="OrthoDB" id="9769113at2"/>
<organism evidence="4 5">
    <name type="scientific">Helicobacter suis</name>
    <dbReference type="NCBI Taxonomy" id="104628"/>
    <lineage>
        <taxon>Bacteria</taxon>
        <taxon>Pseudomonadati</taxon>
        <taxon>Campylobacterota</taxon>
        <taxon>Epsilonproteobacteria</taxon>
        <taxon>Campylobacterales</taxon>
        <taxon>Helicobacteraceae</taxon>
        <taxon>Helicobacter</taxon>
    </lineage>
</organism>
<sequence length="338" mass="37683">MIAEKKPADEFLKDKIILITGGTGSFGQQCTQVLLEQYRPKKVIIYSRDELKQYEMAKTYDDSRMRFFIGDVRDKDRLKSALQGVDVCIHAAALKQVPTAEYNPLECIKTNILGASAVIEGCLSAQVEQVIALSTDKASNPINLYGATKLCSDKLFTSANNMKGSARTKFSVVRYGNVVGSRGSVVPLFRELVKLGATQIPITDTRMTRFWITLKKGVAFVLKSLERMHGGEIFVPKIPSMNIADLAKALAPHIPIQIVGIRPGEKLHEVMISADDRALEFEDFYILEPTITFQTPINYTETLLGEQGLPTPEGFSYNSKDNPWYLTEKEILEMVHAL</sequence>
<dbReference type="InterPro" id="IPR003869">
    <property type="entry name" value="Polysac_CapD-like"/>
</dbReference>
<dbReference type="InterPro" id="IPR036291">
    <property type="entry name" value="NAD(P)-bd_dom_sf"/>
</dbReference>